<keyword evidence="3" id="KW-1185">Reference proteome</keyword>
<evidence type="ECO:0000256" key="1">
    <source>
        <dbReference type="SAM" id="Phobius"/>
    </source>
</evidence>
<evidence type="ECO:0008006" key="4">
    <source>
        <dbReference type="Google" id="ProtNLM"/>
    </source>
</evidence>
<feature type="transmembrane region" description="Helical" evidence="1">
    <location>
        <begin position="20"/>
        <end position="40"/>
    </location>
</feature>
<dbReference type="Proteomes" id="UP000242662">
    <property type="component" value="Unassembled WGS sequence"/>
</dbReference>
<keyword evidence="1" id="KW-0812">Transmembrane</keyword>
<evidence type="ECO:0000313" key="3">
    <source>
        <dbReference type="Proteomes" id="UP000242662"/>
    </source>
</evidence>
<dbReference type="RefSeq" id="WP_281241418.1">
    <property type="nucleotide sequence ID" value="NZ_FMYM01000010.1"/>
</dbReference>
<name>A0A1G6MK29_9BACI</name>
<dbReference type="AlphaFoldDB" id="A0A1G6MK29"/>
<accession>A0A1G6MK29</accession>
<evidence type="ECO:0000313" key="2">
    <source>
        <dbReference type="EMBL" id="SDC55978.1"/>
    </source>
</evidence>
<reference evidence="3" key="1">
    <citation type="submission" date="2016-09" db="EMBL/GenBank/DDBJ databases">
        <authorList>
            <person name="Varghese N."/>
            <person name="Submissions S."/>
        </authorList>
    </citation>
    <scope>NUCLEOTIDE SEQUENCE [LARGE SCALE GENOMIC DNA]</scope>
    <source>
        <strain evidence="3">25nlg</strain>
    </source>
</reference>
<keyword evidence="1" id="KW-1133">Transmembrane helix</keyword>
<dbReference type="EMBL" id="FMYM01000010">
    <property type="protein sequence ID" value="SDC55978.1"/>
    <property type="molecule type" value="Genomic_DNA"/>
</dbReference>
<organism evidence="2 3">
    <name type="scientific">Shouchella lonarensis</name>
    <dbReference type="NCBI Taxonomy" id="1464122"/>
    <lineage>
        <taxon>Bacteria</taxon>
        <taxon>Bacillati</taxon>
        <taxon>Bacillota</taxon>
        <taxon>Bacilli</taxon>
        <taxon>Bacillales</taxon>
        <taxon>Bacillaceae</taxon>
        <taxon>Shouchella</taxon>
    </lineage>
</organism>
<gene>
    <name evidence="2" type="ORF">SAMN05421737_11056</name>
</gene>
<dbReference type="STRING" id="1464122.SAMN05421737_11056"/>
<keyword evidence="1" id="KW-0472">Membrane</keyword>
<proteinExistence type="predicted"/>
<sequence length="44" mass="4919">MKEEARCDGVSEHIFVGAGWALLLSIPMWGGIIFLGMLLWHVCM</sequence>
<protein>
    <recommendedName>
        <fullName evidence="4">Transmembrane protein</fullName>
    </recommendedName>
</protein>